<dbReference type="Proteomes" id="UP000241769">
    <property type="component" value="Unassembled WGS sequence"/>
</dbReference>
<dbReference type="InParanoid" id="A0A2P6NUP6"/>
<sequence>MNSIIRSANIKSLSRRAPVTRVNRPVATQMTTLNRRMVLATPFGTRGVKTEADVEAEILADPTKDAHLHGLYLRVGLLLDYLNIKEGKDEEEFLKNYTISPGHPTLEWVFPSPPPEHLFEEPALVKDPDHEHDGHSVAQNKHH</sequence>
<evidence type="ECO:0000313" key="1">
    <source>
        <dbReference type="EMBL" id="PRP87692.1"/>
    </source>
</evidence>
<accession>A0A2P6NUP6</accession>
<keyword evidence="2" id="KW-1185">Reference proteome</keyword>
<comment type="caution">
    <text evidence="1">The sequence shown here is derived from an EMBL/GenBank/DDBJ whole genome shotgun (WGS) entry which is preliminary data.</text>
</comment>
<reference evidence="1 2" key="1">
    <citation type="journal article" date="2018" name="Genome Biol. Evol.">
        <title>Multiple Roots of Fruiting Body Formation in Amoebozoa.</title>
        <authorList>
            <person name="Hillmann F."/>
            <person name="Forbes G."/>
            <person name="Novohradska S."/>
            <person name="Ferling I."/>
            <person name="Riege K."/>
            <person name="Groth M."/>
            <person name="Westermann M."/>
            <person name="Marz M."/>
            <person name="Spaller T."/>
            <person name="Winckler T."/>
            <person name="Schaap P."/>
            <person name="Glockner G."/>
        </authorList>
    </citation>
    <scope>NUCLEOTIDE SEQUENCE [LARGE SCALE GENOMIC DNA]</scope>
    <source>
        <strain evidence="1 2">Jena</strain>
    </source>
</reference>
<dbReference type="EMBL" id="MDYQ01000018">
    <property type="protein sequence ID" value="PRP87692.1"/>
    <property type="molecule type" value="Genomic_DNA"/>
</dbReference>
<organism evidence="1 2">
    <name type="scientific">Planoprotostelium fungivorum</name>
    <dbReference type="NCBI Taxonomy" id="1890364"/>
    <lineage>
        <taxon>Eukaryota</taxon>
        <taxon>Amoebozoa</taxon>
        <taxon>Evosea</taxon>
        <taxon>Variosea</taxon>
        <taxon>Cavosteliida</taxon>
        <taxon>Cavosteliaceae</taxon>
        <taxon>Planoprotostelium</taxon>
    </lineage>
</organism>
<protein>
    <submittedName>
        <fullName evidence="1">Uncharacterized protein</fullName>
    </submittedName>
</protein>
<dbReference type="AlphaFoldDB" id="A0A2P6NUP6"/>
<gene>
    <name evidence="1" type="ORF">PROFUN_02392</name>
</gene>
<name>A0A2P6NUP6_9EUKA</name>
<proteinExistence type="predicted"/>
<evidence type="ECO:0000313" key="2">
    <source>
        <dbReference type="Proteomes" id="UP000241769"/>
    </source>
</evidence>